<organism evidence="6 7">
    <name type="scientific">Halomonas aestuarii</name>
    <dbReference type="NCBI Taxonomy" id="1897729"/>
    <lineage>
        <taxon>Bacteria</taxon>
        <taxon>Pseudomonadati</taxon>
        <taxon>Pseudomonadota</taxon>
        <taxon>Gammaproteobacteria</taxon>
        <taxon>Oceanospirillales</taxon>
        <taxon>Halomonadaceae</taxon>
        <taxon>Halomonas</taxon>
    </lineage>
</organism>
<dbReference type="Proteomes" id="UP000181985">
    <property type="component" value="Chromosome"/>
</dbReference>
<evidence type="ECO:0000256" key="1">
    <source>
        <dbReference type="ARBA" id="ARBA00004370"/>
    </source>
</evidence>
<gene>
    <name evidence="6" type="ORF">BOX17_15490</name>
</gene>
<keyword evidence="7" id="KW-1185">Reference proteome</keyword>
<feature type="signal peptide" evidence="4">
    <location>
        <begin position="1"/>
        <end position="27"/>
    </location>
</feature>
<keyword evidence="2 4" id="KW-0732">Signal</keyword>
<evidence type="ECO:0000313" key="7">
    <source>
        <dbReference type="Proteomes" id="UP000181985"/>
    </source>
</evidence>
<evidence type="ECO:0000313" key="6">
    <source>
        <dbReference type="EMBL" id="APE32234.1"/>
    </source>
</evidence>
<dbReference type="AlphaFoldDB" id="A0A1J0VJP0"/>
<proteinExistence type="predicted"/>
<evidence type="ECO:0000256" key="2">
    <source>
        <dbReference type="ARBA" id="ARBA00022729"/>
    </source>
</evidence>
<dbReference type="RefSeq" id="WP_071946210.1">
    <property type="nucleotide sequence ID" value="NZ_CP018139.1"/>
</dbReference>
<dbReference type="InterPro" id="IPR036709">
    <property type="entry name" value="Autotransporte_beta_dom_sf"/>
</dbReference>
<protein>
    <recommendedName>
        <fullName evidence="5">Outer membrane protein beta-barrel domain-containing protein</fullName>
    </recommendedName>
</protein>
<dbReference type="KEGG" id="hsi:BOX17_15490"/>
<evidence type="ECO:0000259" key="5">
    <source>
        <dbReference type="Pfam" id="PF13505"/>
    </source>
</evidence>
<dbReference type="SUPFAM" id="SSF56925">
    <property type="entry name" value="OMPA-like"/>
    <property type="match status" value="2"/>
</dbReference>
<name>A0A1J0VJP0_9GAMM</name>
<reference evidence="7" key="1">
    <citation type="submission" date="2016-11" db="EMBL/GenBank/DDBJ databases">
        <title>Halolamina sediminis sp. nov., an extremely halophilic archaeon isolated from solar salt.</title>
        <authorList>
            <person name="Koh H.-W."/>
            <person name="Rani S."/>
            <person name="Park S.-J."/>
        </authorList>
    </citation>
    <scope>NUCLEOTIDE SEQUENCE [LARGE SCALE GENOMIC DNA]</scope>
    <source>
        <strain evidence="7">Hb3</strain>
    </source>
</reference>
<keyword evidence="3" id="KW-0472">Membrane</keyword>
<dbReference type="InterPro" id="IPR051692">
    <property type="entry name" value="OMP-like"/>
</dbReference>
<evidence type="ECO:0000256" key="3">
    <source>
        <dbReference type="ARBA" id="ARBA00023136"/>
    </source>
</evidence>
<dbReference type="Pfam" id="PF10082">
    <property type="entry name" value="BBP2_2"/>
    <property type="match status" value="1"/>
</dbReference>
<evidence type="ECO:0000256" key="4">
    <source>
        <dbReference type="SAM" id="SignalP"/>
    </source>
</evidence>
<feature type="chain" id="PRO_5013085563" description="Outer membrane protein beta-barrel domain-containing protein" evidence="4">
    <location>
        <begin position="28"/>
        <end position="810"/>
    </location>
</feature>
<comment type="subcellular location">
    <subcellularLocation>
        <location evidence="1">Membrane</location>
    </subcellularLocation>
</comment>
<accession>A0A1J0VJP0</accession>
<dbReference type="Pfam" id="PF13505">
    <property type="entry name" value="OMP_b-brl"/>
    <property type="match status" value="2"/>
</dbReference>
<dbReference type="PANTHER" id="PTHR34001">
    <property type="entry name" value="BLL7405 PROTEIN"/>
    <property type="match status" value="1"/>
</dbReference>
<dbReference type="GO" id="GO:0016020">
    <property type="term" value="C:membrane"/>
    <property type="evidence" value="ECO:0007669"/>
    <property type="project" value="UniProtKB-SubCell"/>
</dbReference>
<feature type="domain" description="Outer membrane protein beta-barrel" evidence="5">
    <location>
        <begin position="624"/>
        <end position="810"/>
    </location>
</feature>
<dbReference type="InterPro" id="IPR027385">
    <property type="entry name" value="Beta-barrel_OMP"/>
</dbReference>
<dbReference type="Gene3D" id="2.40.160.20">
    <property type="match status" value="2"/>
</dbReference>
<sequence length="810" mass="88284">MQTRNRPAGFVLLPLVLAVSAASNAQAQATAGNGNWTHNVGVTVGNEYDDNIFAERENRQDDTITVVSPFAELVGKGERHQVRLYGNAERGKYHAFESENYTDWRVGTEGRFAYSDAGSVFGGLNTGHGHESRTSPDAVNGKEPTVYDRIGAFAGVNHSFGRVTSRVGGTWESLDFDDVEADGGFSIEQDDRDRDLTTFGARIGYRVSETLEPFVQAAADVRDYDLSPESDSLDRDSQGANAAVGLIARPTPSLKAEVLVGWMEQDYDGNALEDVGTHDLGADLTWQPAGSATRVSARLDRTIEETTVEDASSSVRTVLGGGMTTALRPDLTLDLNASYGDYDYQGVERNDNLLGLGLGLRHYLNPHLFVGMKYDFLQRDSSEPGEDFDNNRLMVNIGTQLARGYEDEALLAAARDSDALDGLYVGVQGGSGEVGTAQSGPRATGQGGNLRADFRDADTTLGLFAGYALALDDWRLGLELEADRADAEWTHARRGGGRVFSVEKHHDLGLGLRVGRLVAGGNEVYGRVGLVRGRFESRFAEGGEADDRTEWLDGRRLGGGLEAPLARTLGLRMDYSFTDYEDIDIGIGETDDFATEESLMRLGLAWHPWRQASERAAVSPEAYRGFYAGLQGGYGSLATDLTGPRTAPTELDAQFGDSGALAGLHAGYGLTLQRFYLAAELEAEASDITWNHERTPNGRNYSVDRESSLGVALRAGYIIDSGALLYLRGGSAWTDFETRYARGNQQVDLDETEQGWRVGGGIEVPIQEQLRLRMDYTHTRYDEVEVDYGSGVDRLDNEENVTRLGVTYQF</sequence>
<feature type="domain" description="Outer membrane protein beta-barrel" evidence="5">
    <location>
        <begin position="417"/>
        <end position="588"/>
    </location>
</feature>
<dbReference type="InterPro" id="IPR011250">
    <property type="entry name" value="OMP/PagP_B-barrel"/>
</dbReference>
<dbReference type="InterPro" id="IPR018759">
    <property type="entry name" value="BBP2_2"/>
</dbReference>
<dbReference type="PANTHER" id="PTHR34001:SF3">
    <property type="entry name" value="BLL7405 PROTEIN"/>
    <property type="match status" value="1"/>
</dbReference>
<dbReference type="EMBL" id="CP018139">
    <property type="protein sequence ID" value="APE32234.1"/>
    <property type="molecule type" value="Genomic_DNA"/>
</dbReference>
<dbReference type="SUPFAM" id="SSF103515">
    <property type="entry name" value="Autotransporter"/>
    <property type="match status" value="1"/>
</dbReference>